<feature type="domain" description="Partial AB-hydrolase lipase" evidence="9">
    <location>
        <begin position="30"/>
        <end position="91"/>
    </location>
</feature>
<dbReference type="InterPro" id="IPR000073">
    <property type="entry name" value="AB_hydrolase_1"/>
</dbReference>
<evidence type="ECO:0000256" key="3">
    <source>
        <dbReference type="ARBA" id="ARBA00022801"/>
    </source>
</evidence>
<protein>
    <submittedName>
        <fullName evidence="10">Uncharacterized protein</fullName>
    </submittedName>
</protein>
<feature type="signal peptide" evidence="7">
    <location>
        <begin position="1"/>
        <end position="17"/>
    </location>
</feature>
<keyword evidence="2 7" id="KW-0732">Signal</keyword>
<keyword evidence="6" id="KW-0325">Glycoprotein</keyword>
<dbReference type="Gene3D" id="3.40.50.1820">
    <property type="entry name" value="alpha/beta hydrolase"/>
    <property type="match status" value="2"/>
</dbReference>
<dbReference type="FunFam" id="3.40.50.1820:FF:000057">
    <property type="entry name" value="Lipase"/>
    <property type="match status" value="2"/>
</dbReference>
<evidence type="ECO:0000313" key="10">
    <source>
        <dbReference type="EMBL" id="KAJ6223183.1"/>
    </source>
</evidence>
<feature type="chain" id="PRO_5040341807" evidence="7">
    <location>
        <begin position="18"/>
        <end position="751"/>
    </location>
</feature>
<reference evidence="10" key="1">
    <citation type="submission" date="2022-12" db="EMBL/GenBank/DDBJ databases">
        <title>Genome assemblies of Blomia tropicalis.</title>
        <authorList>
            <person name="Cui Y."/>
        </authorList>
    </citation>
    <scope>NUCLEOTIDE SEQUENCE</scope>
    <source>
        <tissue evidence="10">Adult mites</tissue>
    </source>
</reference>
<dbReference type="InterPro" id="IPR029058">
    <property type="entry name" value="AB_hydrolase_fold"/>
</dbReference>
<comment type="caution">
    <text evidence="10">The sequence shown here is derived from an EMBL/GenBank/DDBJ whole genome shotgun (WGS) entry which is preliminary data.</text>
</comment>
<dbReference type="OMA" id="DSWLIMG"/>
<dbReference type="EMBL" id="JAPWDV010000001">
    <property type="protein sequence ID" value="KAJ6223183.1"/>
    <property type="molecule type" value="Genomic_DNA"/>
</dbReference>
<dbReference type="AlphaFoldDB" id="A0A9Q0MDL3"/>
<evidence type="ECO:0000259" key="9">
    <source>
        <dbReference type="Pfam" id="PF04083"/>
    </source>
</evidence>
<dbReference type="SUPFAM" id="SSF53474">
    <property type="entry name" value="alpha/beta-Hydrolases"/>
    <property type="match status" value="2"/>
</dbReference>
<keyword evidence="5" id="KW-0443">Lipid metabolism</keyword>
<proteinExistence type="inferred from homology"/>
<evidence type="ECO:0000256" key="2">
    <source>
        <dbReference type="ARBA" id="ARBA00022729"/>
    </source>
</evidence>
<keyword evidence="4" id="KW-0442">Lipid degradation</keyword>
<keyword evidence="11" id="KW-1185">Reference proteome</keyword>
<sequence>MLIYLLLLVFQFLQTDAFYPVDPDETLTFAELIASRGYFLQEYNVRTKDGYIIKVHRPVPLNYDPRTYNRFRKPVIAFHGLLNDASYWYWNSPYMTNNESYCGENFGFCMLRSGRYDLWVPNARGNGYSMGHVKYSSKQSKFWEFSWDDIANYDLPAVIDFVVRRTRRRRIGYVGFSQGGGTIMAALSLHPRLTRIIHPVVLWAPAILVGRASSILGVPMRRLHGFLSIPTMFPIGNPAINPILQWQICRPLLGQALCNFVSEQFFGSTNMNFTRIPTYTHFAPSSCSNWQVQHFGQNGESRRFARYTFPSVERNLARYGQTIAPEYPLHRIPPGFKILMIHGPSDTIIEPKDILEVEAIFRRLRFNIIRHQVRNPSWSHIDFVIGMEYNIETADGYILKLHRPVPFDYDPIEYNLFRKPLIAFHGLINDATYWFWNSPFLTNNESYCGENFGFCLLRSGRYDLWVPNARGNGYSMDHVKYSTQDTRFWEFSWDDIANYDVTAVIDFVKKQTKSKKIAYVGFSQGGAIIMAAMSLHPHLAKIIHPIVLWAPAIMVGRASSLIGIPMRRLHPLLSLPGKFITGNVLVRPFLQWQLCRPLPGQIFCNSLADQIFGASNINITRIPTYTHFAPSPVSNWQIQQFGQNGASRRFARYTFPTVEKNLARYGQPTGPDYPLHQIPSEIKILLIHGRSDTIVEPMDILELETIFRHHRFDVTRHLVQNPTWSHGDFVVGIGAGRLLNDPTLKYLDLYR</sequence>
<dbReference type="InterPro" id="IPR006693">
    <property type="entry name" value="AB_hydrolase_lipase"/>
</dbReference>
<evidence type="ECO:0000256" key="7">
    <source>
        <dbReference type="SAM" id="SignalP"/>
    </source>
</evidence>
<dbReference type="Pfam" id="PF04083">
    <property type="entry name" value="Abhydro_lipase"/>
    <property type="match status" value="1"/>
</dbReference>
<evidence type="ECO:0000256" key="6">
    <source>
        <dbReference type="ARBA" id="ARBA00023180"/>
    </source>
</evidence>
<evidence type="ECO:0000256" key="4">
    <source>
        <dbReference type="ARBA" id="ARBA00022963"/>
    </source>
</evidence>
<name>A0A9Q0MDL3_BLOTA</name>
<dbReference type="GO" id="GO:0016042">
    <property type="term" value="P:lipid catabolic process"/>
    <property type="evidence" value="ECO:0007669"/>
    <property type="project" value="UniProtKB-KW"/>
</dbReference>
<accession>A0A9Q0MDL3</accession>
<gene>
    <name evidence="10" type="ORF">RDWZM_001728</name>
</gene>
<evidence type="ECO:0000256" key="5">
    <source>
        <dbReference type="ARBA" id="ARBA00023098"/>
    </source>
</evidence>
<dbReference type="Proteomes" id="UP001142055">
    <property type="component" value="Chromosome 1"/>
</dbReference>
<dbReference type="GO" id="GO:0016787">
    <property type="term" value="F:hydrolase activity"/>
    <property type="evidence" value="ECO:0007669"/>
    <property type="project" value="UniProtKB-KW"/>
</dbReference>
<evidence type="ECO:0000259" key="8">
    <source>
        <dbReference type="Pfam" id="PF00561"/>
    </source>
</evidence>
<dbReference type="PANTHER" id="PTHR11005">
    <property type="entry name" value="LYSOSOMAL ACID LIPASE-RELATED"/>
    <property type="match status" value="1"/>
</dbReference>
<keyword evidence="3" id="KW-0378">Hydrolase</keyword>
<dbReference type="Pfam" id="PF00561">
    <property type="entry name" value="Abhydrolase_1"/>
    <property type="match status" value="1"/>
</dbReference>
<organism evidence="10 11">
    <name type="scientific">Blomia tropicalis</name>
    <name type="common">Mite</name>
    <dbReference type="NCBI Taxonomy" id="40697"/>
    <lineage>
        <taxon>Eukaryota</taxon>
        <taxon>Metazoa</taxon>
        <taxon>Ecdysozoa</taxon>
        <taxon>Arthropoda</taxon>
        <taxon>Chelicerata</taxon>
        <taxon>Arachnida</taxon>
        <taxon>Acari</taxon>
        <taxon>Acariformes</taxon>
        <taxon>Sarcoptiformes</taxon>
        <taxon>Astigmata</taxon>
        <taxon>Glycyphagoidea</taxon>
        <taxon>Echimyopodidae</taxon>
        <taxon>Blomia</taxon>
    </lineage>
</organism>
<comment type="similarity">
    <text evidence="1">Belongs to the AB hydrolase superfamily. Lipase family.</text>
</comment>
<evidence type="ECO:0000313" key="11">
    <source>
        <dbReference type="Proteomes" id="UP001142055"/>
    </source>
</evidence>
<evidence type="ECO:0000256" key="1">
    <source>
        <dbReference type="ARBA" id="ARBA00010701"/>
    </source>
</evidence>
<feature type="domain" description="AB hydrolase-1" evidence="8">
    <location>
        <begin position="420"/>
        <end position="539"/>
    </location>
</feature>